<dbReference type="WBParaSite" id="GPUH_0000469301-mRNA-1">
    <property type="protein sequence ID" value="GPUH_0000469301-mRNA-1"/>
    <property type="gene ID" value="GPUH_0000469301"/>
</dbReference>
<dbReference type="EMBL" id="UYRT01009143">
    <property type="protein sequence ID" value="VDK46662.1"/>
    <property type="molecule type" value="Genomic_DNA"/>
</dbReference>
<dbReference type="Proteomes" id="UP000271098">
    <property type="component" value="Unassembled WGS sequence"/>
</dbReference>
<name>A0A183D7J5_9BILA</name>
<proteinExistence type="predicted"/>
<reference evidence="1 2" key="2">
    <citation type="submission" date="2018-11" db="EMBL/GenBank/DDBJ databases">
        <authorList>
            <consortium name="Pathogen Informatics"/>
        </authorList>
    </citation>
    <scope>NUCLEOTIDE SEQUENCE [LARGE SCALE GENOMIC DNA]</scope>
</reference>
<reference evidence="3" key="1">
    <citation type="submission" date="2016-06" db="UniProtKB">
        <authorList>
            <consortium name="WormBaseParasite"/>
        </authorList>
    </citation>
    <scope>IDENTIFICATION</scope>
</reference>
<dbReference type="AlphaFoldDB" id="A0A183D7J5"/>
<dbReference type="OrthoDB" id="5822050at2759"/>
<protein>
    <submittedName>
        <fullName evidence="3">Secreted protein</fullName>
    </submittedName>
</protein>
<organism evidence="3">
    <name type="scientific">Gongylonema pulchrum</name>
    <dbReference type="NCBI Taxonomy" id="637853"/>
    <lineage>
        <taxon>Eukaryota</taxon>
        <taxon>Metazoa</taxon>
        <taxon>Ecdysozoa</taxon>
        <taxon>Nematoda</taxon>
        <taxon>Chromadorea</taxon>
        <taxon>Rhabditida</taxon>
        <taxon>Spirurina</taxon>
        <taxon>Spiruromorpha</taxon>
        <taxon>Spiruroidea</taxon>
        <taxon>Gongylonematidae</taxon>
        <taxon>Gongylonema</taxon>
    </lineage>
</organism>
<keyword evidence="2" id="KW-1185">Reference proteome</keyword>
<gene>
    <name evidence="1" type="ORF">GPUH_LOCUS4687</name>
</gene>
<accession>A0A183D7J5</accession>
<evidence type="ECO:0000313" key="3">
    <source>
        <dbReference type="WBParaSite" id="GPUH_0000469301-mRNA-1"/>
    </source>
</evidence>
<sequence length="63" mass="6505">MVNLCRVEIAISLGFLLHGLTCPGFAQEAAYQGTCHMNVVAAVVGTGTGGVGLGVVHRYVPTF</sequence>
<evidence type="ECO:0000313" key="1">
    <source>
        <dbReference type="EMBL" id="VDK46662.1"/>
    </source>
</evidence>
<evidence type="ECO:0000313" key="2">
    <source>
        <dbReference type="Proteomes" id="UP000271098"/>
    </source>
</evidence>